<feature type="region of interest" description="Disordered" evidence="8">
    <location>
        <begin position="63"/>
        <end position="99"/>
    </location>
</feature>
<evidence type="ECO:0000256" key="5">
    <source>
        <dbReference type="ARBA" id="ARBA00022989"/>
    </source>
</evidence>
<evidence type="ECO:0000256" key="8">
    <source>
        <dbReference type="SAM" id="MobiDB-lite"/>
    </source>
</evidence>
<keyword evidence="5 9" id="KW-1133">Transmembrane helix</keyword>
<evidence type="ECO:0000313" key="11">
    <source>
        <dbReference type="Proteomes" id="UP000451860"/>
    </source>
</evidence>
<evidence type="ECO:0000256" key="4">
    <source>
        <dbReference type="ARBA" id="ARBA00022692"/>
    </source>
</evidence>
<dbReference type="GO" id="GO:0007035">
    <property type="term" value="P:vacuolar acidification"/>
    <property type="evidence" value="ECO:0007669"/>
    <property type="project" value="TreeGrafter"/>
</dbReference>
<dbReference type="EMBL" id="WHJE01000236">
    <property type="protein sequence ID" value="KAE8762172.1"/>
    <property type="molecule type" value="Genomic_DNA"/>
</dbReference>
<organism evidence="10 11">
    <name type="scientific">Georgenia thermotolerans</name>
    <dbReference type="NCBI Taxonomy" id="527326"/>
    <lineage>
        <taxon>Bacteria</taxon>
        <taxon>Bacillati</taxon>
        <taxon>Actinomycetota</taxon>
        <taxon>Actinomycetes</taxon>
        <taxon>Micrococcales</taxon>
        <taxon>Bogoriellaceae</taxon>
        <taxon>Georgenia</taxon>
    </lineage>
</organism>
<evidence type="ECO:0000256" key="7">
    <source>
        <dbReference type="ARBA" id="ARBA00023136"/>
    </source>
</evidence>
<evidence type="ECO:0000256" key="3">
    <source>
        <dbReference type="ARBA" id="ARBA00022448"/>
    </source>
</evidence>
<feature type="compositionally biased region" description="Low complexity" evidence="8">
    <location>
        <begin position="63"/>
        <end position="84"/>
    </location>
</feature>
<dbReference type="RefSeq" id="WP_152204190.1">
    <property type="nucleotide sequence ID" value="NZ_VUKF01000045.1"/>
</dbReference>
<comment type="caution">
    <text evidence="10">The sequence shown here is derived from an EMBL/GenBank/DDBJ whole genome shotgun (WGS) entry which is preliminary data.</text>
</comment>
<accession>A0A7J5UII5</accession>
<gene>
    <name evidence="10" type="ORF">GB883_20745</name>
</gene>
<keyword evidence="7 9" id="KW-0472">Membrane</keyword>
<feature type="compositionally biased region" description="Pro residues" evidence="8">
    <location>
        <begin position="506"/>
        <end position="529"/>
    </location>
</feature>
<feature type="transmembrane region" description="Helical" evidence="9">
    <location>
        <begin position="394"/>
        <end position="412"/>
    </location>
</feature>
<keyword evidence="6" id="KW-0406">Ion transport</keyword>
<comment type="subcellular location">
    <subcellularLocation>
        <location evidence="1">Membrane</location>
        <topology evidence="1">Multi-pass membrane protein</topology>
    </subcellularLocation>
</comment>
<proteinExistence type="inferred from homology"/>
<dbReference type="PANTHER" id="PTHR11629">
    <property type="entry name" value="VACUOLAR PROTON ATPASES"/>
    <property type="match status" value="1"/>
</dbReference>
<feature type="transmembrane region" description="Helical" evidence="9">
    <location>
        <begin position="312"/>
        <end position="334"/>
    </location>
</feature>
<keyword evidence="11" id="KW-1185">Reference proteome</keyword>
<feature type="transmembrane region" description="Helical" evidence="9">
    <location>
        <begin position="239"/>
        <end position="258"/>
    </location>
</feature>
<dbReference type="AlphaFoldDB" id="A0A7J5UII5"/>
<evidence type="ECO:0000313" key="10">
    <source>
        <dbReference type="EMBL" id="KAE8762172.1"/>
    </source>
</evidence>
<feature type="transmembrane region" description="Helical" evidence="9">
    <location>
        <begin position="278"/>
        <end position="300"/>
    </location>
</feature>
<feature type="transmembrane region" description="Helical" evidence="9">
    <location>
        <begin position="199"/>
        <end position="227"/>
    </location>
</feature>
<evidence type="ECO:0000256" key="2">
    <source>
        <dbReference type="ARBA" id="ARBA00009904"/>
    </source>
</evidence>
<dbReference type="GO" id="GO:0033179">
    <property type="term" value="C:proton-transporting V-type ATPase, V0 domain"/>
    <property type="evidence" value="ECO:0007669"/>
    <property type="project" value="InterPro"/>
</dbReference>
<comment type="similarity">
    <text evidence="2">Belongs to the V-ATPase 116 kDa subunit family.</text>
</comment>
<evidence type="ECO:0000256" key="6">
    <source>
        <dbReference type="ARBA" id="ARBA00023065"/>
    </source>
</evidence>
<dbReference type="PANTHER" id="PTHR11629:SF63">
    <property type="entry name" value="V-TYPE PROTON ATPASE SUBUNIT A"/>
    <property type="match status" value="1"/>
</dbReference>
<dbReference type="GO" id="GO:0051117">
    <property type="term" value="F:ATPase binding"/>
    <property type="evidence" value="ECO:0007669"/>
    <property type="project" value="TreeGrafter"/>
</dbReference>
<reference evidence="10 11" key="1">
    <citation type="submission" date="2019-10" db="EMBL/GenBank/DDBJ databases">
        <title>Georgenia wutianyii sp. nov. and Georgenia yuyongxinii sp. nov. isolated from plateau pika (Ochotona curzoniae) in the Qinghai-Tibet plateau of China.</title>
        <authorList>
            <person name="Tian Z."/>
        </authorList>
    </citation>
    <scope>NUCLEOTIDE SEQUENCE [LARGE SCALE GENOMIC DNA]</scope>
    <source>
        <strain evidence="10 11">DSM 21501</strain>
    </source>
</reference>
<dbReference type="Pfam" id="PF01496">
    <property type="entry name" value="V_ATPase_I"/>
    <property type="match status" value="1"/>
</dbReference>
<dbReference type="InterPro" id="IPR002490">
    <property type="entry name" value="V-ATPase_116kDa_su"/>
</dbReference>
<protein>
    <submittedName>
        <fullName evidence="10">ATPase</fullName>
    </submittedName>
</protein>
<dbReference type="GO" id="GO:0046961">
    <property type="term" value="F:proton-transporting ATPase activity, rotational mechanism"/>
    <property type="evidence" value="ECO:0007669"/>
    <property type="project" value="InterPro"/>
</dbReference>
<dbReference type="Proteomes" id="UP000451860">
    <property type="component" value="Unassembled WGS sequence"/>
</dbReference>
<keyword evidence="4 9" id="KW-0812">Transmembrane</keyword>
<sequence>MPWRDVAAPVRMQRVALVAPAAMLRDLLVVVADAGTVELDTTEAAGPGGVLAAGQGGALAAAGTGTTEAGGAAGTGTTEAAGTEQPRLSPTAPDPAELRRRGRTDLLVGEADLARHEAAAVVRGEVTGLLGWTPAAEVGPLTDRLAPVGAAVVPLAVPRGVDPPTLLRDAGVRRSFTPLVETYGTVPYADVDPSVLAAVAYMVMFGMMFGDVGHGALLVAGGLLLRAGRPRRLARFAKVWPFVVGSGVAAIGFGLLYGECFGPTGLVPVLWIQPLEEPITLLAVALGLGFVLLAVAQGVGTVNRWREGGWPLALSAPSGIAGAALLAGLGVLALGAVEGLGWVVLVGVLVMVGGVTLAFVGFLAASGGGGAGVTQAGVEVFDAVLRVGTNLVSFTRLAAFGLTHAALGQVVWDGTTTLWGAGGILVVAAVAVFVLGNALAFALEALVAGVQALRLEYYELFSRIFTGEGRPFRPWHVPTDPSAPATTGLMATAPTALTAAPVPAATRPPAPPVPSDAAAPPPVPIEGAS</sequence>
<dbReference type="OrthoDB" id="9803814at2"/>
<feature type="transmembrane region" description="Helical" evidence="9">
    <location>
        <begin position="340"/>
        <end position="365"/>
    </location>
</feature>
<name>A0A7J5UII5_9MICO</name>
<feature type="transmembrane region" description="Helical" evidence="9">
    <location>
        <begin position="418"/>
        <end position="447"/>
    </location>
</feature>
<dbReference type="GO" id="GO:0016471">
    <property type="term" value="C:vacuolar proton-transporting V-type ATPase complex"/>
    <property type="evidence" value="ECO:0007669"/>
    <property type="project" value="TreeGrafter"/>
</dbReference>
<keyword evidence="3" id="KW-0813">Transport</keyword>
<evidence type="ECO:0000256" key="1">
    <source>
        <dbReference type="ARBA" id="ARBA00004141"/>
    </source>
</evidence>
<evidence type="ECO:0000256" key="9">
    <source>
        <dbReference type="SAM" id="Phobius"/>
    </source>
</evidence>
<feature type="region of interest" description="Disordered" evidence="8">
    <location>
        <begin position="500"/>
        <end position="529"/>
    </location>
</feature>